<dbReference type="EMBL" id="CADCTW010000151">
    <property type="protein sequence ID" value="CAA9343747.1"/>
    <property type="molecule type" value="Genomic_DNA"/>
</dbReference>
<feature type="compositionally biased region" description="Basic residues" evidence="1">
    <location>
        <begin position="50"/>
        <end position="71"/>
    </location>
</feature>
<organism evidence="2">
    <name type="scientific">uncultured Gemmatimonadota bacterium</name>
    <dbReference type="NCBI Taxonomy" id="203437"/>
    <lineage>
        <taxon>Bacteria</taxon>
        <taxon>Pseudomonadati</taxon>
        <taxon>Gemmatimonadota</taxon>
        <taxon>environmental samples</taxon>
    </lineage>
</organism>
<feature type="non-terminal residue" evidence="2">
    <location>
        <position position="371"/>
    </location>
</feature>
<sequence length="371" mass="39810">GDVRDREGRSQRERRLHEVHSAGVWRRRVRDARGVALVLHRVRAGAAAAAHHHGGQHLRGRRDRAQHHHPPVRGDDRAGDGQAGVGHDRRGGREAGRRQGVLVGAEPGGGDLWRDGRLHAAAERPQPRVGGGARPQRRRRQELHLQAPPFHGDDPGHRLHHAGVAGAERIHLGGGRGDRQHAGRAGDHRADGAGPGALAGRGHAALRRHVQVPPGRNHRLEGRVGGGVLHGRALHHRQVPDRPVPGAQQPGRGLRRRGVAGHPPGVGLLLVHDPALRRGVHADVGPAQGRRDHAQEGRAPHRGRDAGRRGDERGGAARREERGRRRQAAREEGGARVRKRGAGAPHPQPPQAAAGGAAPRAGRGRRQEGRV</sequence>
<evidence type="ECO:0000256" key="1">
    <source>
        <dbReference type="SAM" id="MobiDB-lite"/>
    </source>
</evidence>
<feature type="region of interest" description="Disordered" evidence="1">
    <location>
        <begin position="47"/>
        <end position="114"/>
    </location>
</feature>
<name>A0A6J4LWC1_9BACT</name>
<reference evidence="2" key="1">
    <citation type="submission" date="2020-02" db="EMBL/GenBank/DDBJ databases">
        <authorList>
            <person name="Meier V. D."/>
        </authorList>
    </citation>
    <scope>NUCLEOTIDE SEQUENCE</scope>
    <source>
        <strain evidence="2">AVDCRST_MAG68</strain>
    </source>
</reference>
<feature type="compositionally biased region" description="Basic and acidic residues" evidence="1">
    <location>
        <begin position="171"/>
        <end position="191"/>
    </location>
</feature>
<accession>A0A6J4LWC1</accession>
<feature type="compositionally biased region" description="Basic and acidic residues" evidence="1">
    <location>
        <begin position="86"/>
        <end position="97"/>
    </location>
</feature>
<feature type="region of interest" description="Disordered" evidence="1">
    <location>
        <begin position="235"/>
        <end position="261"/>
    </location>
</feature>
<protein>
    <submittedName>
        <fullName evidence="2">Ribonuclease BN</fullName>
    </submittedName>
</protein>
<dbReference type="AlphaFoldDB" id="A0A6J4LWC1"/>
<feature type="region of interest" description="Disordered" evidence="1">
    <location>
        <begin position="171"/>
        <end position="201"/>
    </location>
</feature>
<feature type="region of interest" description="Disordered" evidence="1">
    <location>
        <begin position="120"/>
        <end position="139"/>
    </location>
</feature>
<gene>
    <name evidence="2" type="ORF">AVDCRST_MAG68-3186</name>
</gene>
<proteinExistence type="predicted"/>
<evidence type="ECO:0000313" key="2">
    <source>
        <dbReference type="EMBL" id="CAA9343747.1"/>
    </source>
</evidence>
<feature type="non-terminal residue" evidence="2">
    <location>
        <position position="1"/>
    </location>
</feature>
<feature type="region of interest" description="Disordered" evidence="1">
    <location>
        <begin position="283"/>
        <end position="371"/>
    </location>
</feature>
<feature type="compositionally biased region" description="Low complexity" evidence="1">
    <location>
        <begin position="351"/>
        <end position="361"/>
    </location>
</feature>
<feature type="compositionally biased region" description="Basic and acidic residues" evidence="1">
    <location>
        <begin position="289"/>
        <end position="335"/>
    </location>
</feature>